<dbReference type="RefSeq" id="WP_141916103.1">
    <property type="nucleotide sequence ID" value="NZ_BAAAYS010000009.1"/>
</dbReference>
<evidence type="ECO:0000313" key="3">
    <source>
        <dbReference type="Proteomes" id="UP000318331"/>
    </source>
</evidence>
<feature type="transmembrane region" description="Helical" evidence="1">
    <location>
        <begin position="134"/>
        <end position="157"/>
    </location>
</feature>
<dbReference type="OrthoDB" id="5149491at2"/>
<evidence type="ECO:0000256" key="1">
    <source>
        <dbReference type="SAM" id="Phobius"/>
    </source>
</evidence>
<evidence type="ECO:0000313" key="2">
    <source>
        <dbReference type="EMBL" id="TQM66049.1"/>
    </source>
</evidence>
<dbReference type="AlphaFoldDB" id="A0A543I648"/>
<keyword evidence="1" id="KW-0812">Transmembrane</keyword>
<reference evidence="2 3" key="1">
    <citation type="submission" date="2019-06" db="EMBL/GenBank/DDBJ databases">
        <title>Sequencing the genomes of 1000 actinobacteria strains.</title>
        <authorList>
            <person name="Klenk H.-P."/>
        </authorList>
    </citation>
    <scope>NUCLEOTIDE SEQUENCE [LARGE SCALE GENOMIC DNA]</scope>
    <source>
        <strain evidence="2 3">DSM 18031</strain>
    </source>
</reference>
<dbReference type="EMBL" id="VFPN01000001">
    <property type="protein sequence ID" value="TQM66049.1"/>
    <property type="molecule type" value="Genomic_DNA"/>
</dbReference>
<organism evidence="2 3">
    <name type="scientific">Klugiella xanthotipulae</name>
    <dbReference type="NCBI Taxonomy" id="244735"/>
    <lineage>
        <taxon>Bacteria</taxon>
        <taxon>Bacillati</taxon>
        <taxon>Actinomycetota</taxon>
        <taxon>Actinomycetes</taxon>
        <taxon>Micrococcales</taxon>
        <taxon>Microbacteriaceae</taxon>
        <taxon>Klugiella</taxon>
    </lineage>
</organism>
<proteinExistence type="predicted"/>
<name>A0A543I648_9MICO</name>
<dbReference type="Proteomes" id="UP000318331">
    <property type="component" value="Unassembled WGS sequence"/>
</dbReference>
<keyword evidence="3" id="KW-1185">Reference proteome</keyword>
<comment type="caution">
    <text evidence="2">The sequence shown here is derived from an EMBL/GenBank/DDBJ whole genome shotgun (WGS) entry which is preliminary data.</text>
</comment>
<dbReference type="Pfam" id="PF13787">
    <property type="entry name" value="HXXEE"/>
    <property type="match status" value="1"/>
</dbReference>
<gene>
    <name evidence="2" type="ORF">FB466_0871</name>
</gene>
<sequence>MNSRLSNTAVIAAFTLHNAEEIAFLNRAELPAELVERFGLIAKVYRQDRMALATGILTAFVTVMTDARLARSGRAGRFVATAATGALAGNAVNHIMRAVLQRSYNPGVVTAPVLLWAAGRQLLRRVPHQGRRDVAVATAVGNVASVPAIVLSLWAAYSLTRQSGR</sequence>
<keyword evidence="1" id="KW-0472">Membrane</keyword>
<dbReference type="InterPro" id="IPR025671">
    <property type="entry name" value="HXXEE"/>
</dbReference>
<protein>
    <submittedName>
        <fullName evidence="2">Uncharacterized protein with HXXEE motif</fullName>
    </submittedName>
</protein>
<accession>A0A543I648</accession>
<keyword evidence="1" id="KW-1133">Transmembrane helix</keyword>